<reference evidence="13 14" key="1">
    <citation type="submission" date="2018-05" db="EMBL/GenBank/DDBJ databases">
        <title>Paenibacillus flagellatus sp. nov., isolated from selenium mineral soil.</title>
        <authorList>
            <person name="Dai X."/>
        </authorList>
    </citation>
    <scope>NUCLEOTIDE SEQUENCE [LARGE SCALE GENOMIC DNA]</scope>
    <source>
        <strain evidence="13 14">DXL2</strain>
    </source>
</reference>
<keyword evidence="4" id="KW-0479">Metal-binding</keyword>
<dbReference type="GO" id="GO:0043565">
    <property type="term" value="F:sequence-specific DNA binding"/>
    <property type="evidence" value="ECO:0007669"/>
    <property type="project" value="InterPro"/>
</dbReference>
<dbReference type="PIRSF" id="PIRSF000408">
    <property type="entry name" value="Alkyltransferas_AdaA"/>
    <property type="match status" value="1"/>
</dbReference>
<dbReference type="GO" id="GO:0006281">
    <property type="term" value="P:DNA repair"/>
    <property type="evidence" value="ECO:0007669"/>
    <property type="project" value="UniProtKB-KW"/>
</dbReference>
<keyword evidence="2" id="KW-0489">Methyltransferase</keyword>
<evidence type="ECO:0000256" key="4">
    <source>
        <dbReference type="ARBA" id="ARBA00022723"/>
    </source>
</evidence>
<name>A0A2V5L1G7_9BACL</name>
<keyword evidence="10" id="KW-0804">Transcription</keyword>
<dbReference type="InterPro" id="IPR004026">
    <property type="entry name" value="Ada_DNA_repair_Zn-bd"/>
</dbReference>
<evidence type="ECO:0000313" key="13">
    <source>
        <dbReference type="EMBL" id="PYI56566.1"/>
    </source>
</evidence>
<dbReference type="Pfam" id="PF02805">
    <property type="entry name" value="Ada_Zn_binding"/>
    <property type="match status" value="1"/>
</dbReference>
<dbReference type="SMART" id="SM00342">
    <property type="entry name" value="HTH_ARAC"/>
    <property type="match status" value="1"/>
</dbReference>
<dbReference type="PANTHER" id="PTHR43280:SF2">
    <property type="entry name" value="HTH-TYPE TRANSCRIPTIONAL REGULATOR EXSA"/>
    <property type="match status" value="1"/>
</dbReference>
<feature type="domain" description="HTH araC/xylS-type" evidence="12">
    <location>
        <begin position="81"/>
        <end position="179"/>
    </location>
</feature>
<dbReference type="EMBL" id="QJVJ01000002">
    <property type="protein sequence ID" value="PYI56566.1"/>
    <property type="molecule type" value="Genomic_DNA"/>
</dbReference>
<dbReference type="InterPro" id="IPR018060">
    <property type="entry name" value="HTH_AraC"/>
</dbReference>
<evidence type="ECO:0000256" key="1">
    <source>
        <dbReference type="ARBA" id="ARBA00001947"/>
    </source>
</evidence>
<dbReference type="InterPro" id="IPR020449">
    <property type="entry name" value="Tscrpt_reg_AraC-type_HTH"/>
</dbReference>
<dbReference type="PRINTS" id="PR00032">
    <property type="entry name" value="HTHARAC"/>
</dbReference>
<evidence type="ECO:0000256" key="2">
    <source>
        <dbReference type="ARBA" id="ARBA00022603"/>
    </source>
</evidence>
<protein>
    <submittedName>
        <fullName evidence="13">AraC family transcriptional regulator</fullName>
    </submittedName>
</protein>
<dbReference type="Pfam" id="PF12833">
    <property type="entry name" value="HTH_18"/>
    <property type="match status" value="1"/>
</dbReference>
<dbReference type="Proteomes" id="UP000247476">
    <property type="component" value="Unassembled WGS sequence"/>
</dbReference>
<evidence type="ECO:0000256" key="7">
    <source>
        <dbReference type="ARBA" id="ARBA00023015"/>
    </source>
</evidence>
<sequence>MNDEQWRAIVECDPAYDGVFYYGLSTTGIFCKPSCKSRTPKRDNVSVYPDNAAPLKDGLRPCKRCRPDAENGPTFEEELAERAARLVRERFREPLSLTAIADELYVSPFHLQKRFTKVMGMSPSKYLTLTRLEAAKSMLAETGDSVTAVALSCGFRSSAYFSAVFLKEIGMTPTAYRHRLSSPYGESLGRPI</sequence>
<dbReference type="GO" id="GO:0032259">
    <property type="term" value="P:methylation"/>
    <property type="evidence" value="ECO:0007669"/>
    <property type="project" value="UniProtKB-KW"/>
</dbReference>
<dbReference type="GO" id="GO:0008168">
    <property type="term" value="F:methyltransferase activity"/>
    <property type="evidence" value="ECO:0007669"/>
    <property type="project" value="UniProtKB-KW"/>
</dbReference>
<dbReference type="GO" id="GO:0008270">
    <property type="term" value="F:zinc ion binding"/>
    <property type="evidence" value="ECO:0007669"/>
    <property type="project" value="InterPro"/>
</dbReference>
<gene>
    <name evidence="13" type="ORF">DLM86_06250</name>
</gene>
<dbReference type="PROSITE" id="PS01124">
    <property type="entry name" value="HTH_ARAC_FAMILY_2"/>
    <property type="match status" value="1"/>
</dbReference>
<dbReference type="PANTHER" id="PTHR43280">
    <property type="entry name" value="ARAC-FAMILY TRANSCRIPTIONAL REGULATOR"/>
    <property type="match status" value="1"/>
</dbReference>
<evidence type="ECO:0000256" key="9">
    <source>
        <dbReference type="ARBA" id="ARBA00023159"/>
    </source>
</evidence>
<proteinExistence type="predicted"/>
<dbReference type="SUPFAM" id="SSF57884">
    <property type="entry name" value="Ada DNA repair protein, N-terminal domain (N-Ada 10)"/>
    <property type="match status" value="1"/>
</dbReference>
<evidence type="ECO:0000259" key="12">
    <source>
        <dbReference type="PROSITE" id="PS01124"/>
    </source>
</evidence>
<dbReference type="Gene3D" id="1.10.10.60">
    <property type="entry name" value="Homeodomain-like"/>
    <property type="match status" value="2"/>
</dbReference>
<accession>A0A2V5L1G7</accession>
<keyword evidence="14" id="KW-1185">Reference proteome</keyword>
<keyword evidence="7" id="KW-0805">Transcription regulation</keyword>
<keyword evidence="3" id="KW-0808">Transferase</keyword>
<dbReference type="AlphaFoldDB" id="A0A2V5L1G7"/>
<evidence type="ECO:0000256" key="5">
    <source>
        <dbReference type="ARBA" id="ARBA00022763"/>
    </source>
</evidence>
<dbReference type="SUPFAM" id="SSF46689">
    <property type="entry name" value="Homeodomain-like"/>
    <property type="match status" value="2"/>
</dbReference>
<dbReference type="InterPro" id="IPR009057">
    <property type="entry name" value="Homeodomain-like_sf"/>
</dbReference>
<evidence type="ECO:0000256" key="10">
    <source>
        <dbReference type="ARBA" id="ARBA00023163"/>
    </source>
</evidence>
<evidence type="ECO:0000256" key="3">
    <source>
        <dbReference type="ARBA" id="ARBA00022679"/>
    </source>
</evidence>
<keyword evidence="9" id="KW-0010">Activator</keyword>
<dbReference type="InterPro" id="IPR016220">
    <property type="entry name" value="Me-P-triester_DNA_alkyl-Trfase"/>
</dbReference>
<organism evidence="13 14">
    <name type="scientific">Paenibacillus flagellatus</name>
    <dbReference type="NCBI Taxonomy" id="2211139"/>
    <lineage>
        <taxon>Bacteria</taxon>
        <taxon>Bacillati</taxon>
        <taxon>Bacillota</taxon>
        <taxon>Bacilli</taxon>
        <taxon>Bacillales</taxon>
        <taxon>Paenibacillaceae</taxon>
        <taxon>Paenibacillus</taxon>
    </lineage>
</organism>
<dbReference type="Gene3D" id="3.40.10.10">
    <property type="entry name" value="DNA Methylphosphotriester Repair Domain"/>
    <property type="match status" value="1"/>
</dbReference>
<comment type="caution">
    <text evidence="13">The sequence shown here is derived from an EMBL/GenBank/DDBJ whole genome shotgun (WGS) entry which is preliminary data.</text>
</comment>
<keyword evidence="11" id="KW-0234">DNA repair</keyword>
<dbReference type="InterPro" id="IPR035451">
    <property type="entry name" value="Ada-like_dom_sf"/>
</dbReference>
<dbReference type="OrthoDB" id="9802228at2"/>
<evidence type="ECO:0000256" key="6">
    <source>
        <dbReference type="ARBA" id="ARBA00022833"/>
    </source>
</evidence>
<evidence type="ECO:0000313" key="14">
    <source>
        <dbReference type="Proteomes" id="UP000247476"/>
    </source>
</evidence>
<comment type="cofactor">
    <cofactor evidence="1">
        <name>Zn(2+)</name>
        <dbReference type="ChEBI" id="CHEBI:29105"/>
    </cofactor>
</comment>
<dbReference type="InterPro" id="IPR018062">
    <property type="entry name" value="HTH_AraC-typ_CS"/>
</dbReference>
<keyword evidence="8" id="KW-0238">DNA-binding</keyword>
<keyword evidence="6" id="KW-0862">Zinc</keyword>
<keyword evidence="5" id="KW-0227">DNA damage</keyword>
<dbReference type="GO" id="GO:0003700">
    <property type="term" value="F:DNA-binding transcription factor activity"/>
    <property type="evidence" value="ECO:0007669"/>
    <property type="project" value="InterPro"/>
</dbReference>
<evidence type="ECO:0000256" key="8">
    <source>
        <dbReference type="ARBA" id="ARBA00023125"/>
    </source>
</evidence>
<evidence type="ECO:0000256" key="11">
    <source>
        <dbReference type="ARBA" id="ARBA00023204"/>
    </source>
</evidence>
<dbReference type="PROSITE" id="PS00041">
    <property type="entry name" value="HTH_ARAC_FAMILY_1"/>
    <property type="match status" value="1"/>
</dbReference>
<dbReference type="RefSeq" id="WP_110839093.1">
    <property type="nucleotide sequence ID" value="NZ_QJVJ01000002.1"/>
</dbReference>